<evidence type="ECO:0000256" key="7">
    <source>
        <dbReference type="ARBA" id="ARBA00023027"/>
    </source>
</evidence>
<dbReference type="HOGENOM" id="CLU_070764_4_1_11"/>
<evidence type="ECO:0000259" key="8">
    <source>
        <dbReference type="Pfam" id="PF00881"/>
    </source>
</evidence>
<comment type="cofactor">
    <cofactor evidence="1">
        <name>FMN</name>
        <dbReference type="ChEBI" id="CHEBI:58210"/>
    </cofactor>
</comment>
<dbReference type="GO" id="GO:0046256">
    <property type="term" value="P:2,4,6-trinitrotoluene catabolic process"/>
    <property type="evidence" value="ECO:0007669"/>
    <property type="project" value="TreeGrafter"/>
</dbReference>
<dbReference type="AlphaFoldDB" id="F2N9U9"/>
<dbReference type="EMBL" id="CP002628">
    <property type="protein sequence ID" value="AEB06204.1"/>
    <property type="molecule type" value="Genomic_DNA"/>
</dbReference>
<dbReference type="PANTHER" id="PTHR23026">
    <property type="entry name" value="NADPH NITROREDUCTASE"/>
    <property type="match status" value="1"/>
</dbReference>
<keyword evidence="7" id="KW-0520">NAD</keyword>
<dbReference type="SUPFAM" id="SSF55469">
    <property type="entry name" value="FMN-dependent nitroreductase-like"/>
    <property type="match status" value="1"/>
</dbReference>
<proteinExistence type="inferred from homology"/>
<reference evidence="10" key="1">
    <citation type="journal article" date="2013" name="Stand. Genomic Sci.">
        <title>Complete genome sequence of Coriobacterium glomerans type strain (PW2(T)) from the midgut of Pyrrhocoris apterus L. (red soldier bug).</title>
        <authorList>
            <person name="Stackebrandt E."/>
            <person name="Zeytun A."/>
            <person name="Lapidus A."/>
            <person name="Nolan M."/>
            <person name="Lucas S."/>
            <person name="Hammon N."/>
            <person name="Deshpande S."/>
            <person name="Cheng J.F."/>
            <person name="Tapia R."/>
            <person name="Goodwin L.A."/>
            <person name="Pitluck S."/>
            <person name="Liolios K."/>
            <person name="Pagani I."/>
            <person name="Ivanova N."/>
            <person name="Mavromatis K."/>
            <person name="Mikhailova N."/>
            <person name="Huntemann M."/>
            <person name="Pati A."/>
            <person name="Chen A."/>
            <person name="Palaniappan K."/>
            <person name="Chang Y.J."/>
            <person name="Land M."/>
            <person name="Hauser L."/>
            <person name="Rohde M."/>
            <person name="Pukall R."/>
            <person name="Goker M."/>
            <person name="Detter J.C."/>
            <person name="Woyke T."/>
            <person name="Bristow J."/>
            <person name="Eisen J.A."/>
            <person name="Markowitz V."/>
            <person name="Hugenholtz P."/>
            <person name="Kyrpides N.C."/>
            <person name="Klenk H.P."/>
        </authorList>
    </citation>
    <scope>NUCLEOTIDE SEQUENCE</scope>
    <source>
        <strain evidence="10">ATCC 49209 / DSM 20642 / JCM 10262 / PW2</strain>
    </source>
</reference>
<dbReference type="GO" id="GO:0046857">
    <property type="term" value="F:oxidoreductase activity, acting on other nitrogenous compounds as donors, with NAD or NADP as acceptor"/>
    <property type="evidence" value="ECO:0007669"/>
    <property type="project" value="TreeGrafter"/>
</dbReference>
<feature type="domain" description="Nitroreductase" evidence="8">
    <location>
        <begin position="14"/>
        <end position="177"/>
    </location>
</feature>
<dbReference type="STRING" id="700015.Corgl_0076"/>
<organism evidence="9 10">
    <name type="scientific">Coriobacterium glomerans (strain ATCC 49209 / DSM 20642 / JCM 10262 / PW2)</name>
    <dbReference type="NCBI Taxonomy" id="700015"/>
    <lineage>
        <taxon>Bacteria</taxon>
        <taxon>Bacillati</taxon>
        <taxon>Actinomycetota</taxon>
        <taxon>Coriobacteriia</taxon>
        <taxon>Coriobacteriales</taxon>
        <taxon>Coriobacteriaceae</taxon>
        <taxon>Coriobacterium</taxon>
    </lineage>
</organism>
<gene>
    <name evidence="9" type="ordered locus">Corgl_0076</name>
</gene>
<accession>F2N9U9</accession>
<evidence type="ECO:0000256" key="4">
    <source>
        <dbReference type="ARBA" id="ARBA00022643"/>
    </source>
</evidence>
<dbReference type="GO" id="GO:0005829">
    <property type="term" value="C:cytosol"/>
    <property type="evidence" value="ECO:0007669"/>
    <property type="project" value="TreeGrafter"/>
</dbReference>
<evidence type="ECO:0000256" key="5">
    <source>
        <dbReference type="ARBA" id="ARBA00022857"/>
    </source>
</evidence>
<dbReference type="CDD" id="cd02149">
    <property type="entry name" value="NfsB-like"/>
    <property type="match status" value="1"/>
</dbReference>
<dbReference type="Gene3D" id="3.40.109.10">
    <property type="entry name" value="NADH Oxidase"/>
    <property type="match status" value="1"/>
</dbReference>
<evidence type="ECO:0000256" key="3">
    <source>
        <dbReference type="ARBA" id="ARBA00022630"/>
    </source>
</evidence>
<dbReference type="InterPro" id="IPR050627">
    <property type="entry name" value="Nitroreductase/BluB"/>
</dbReference>
<sequence length="233" mass="26573">MTEKMSDQIISALENRFACKSYDPAGHVSDSDFNTILEAGRLSPSSFGLEPWKFLVIQDRDLIDEIRARSWGIKMDADRTVILLTRRSVNARSTWVHRILHDIQGYLQEDEIARLEKLEAFQRDDLHILDSDRTLFDWAGKQTYLALSNMLTTAALLGIDSTPIEGFSAERMNALLSERGLIDPEEWGISAMVQFGIHDPNHRPHPKQRRPFTEVVEYVRPRPQVRSGVTAGL</sequence>
<dbReference type="PANTHER" id="PTHR23026:SF125">
    <property type="entry name" value="OXYGEN-INSENSITIVE NAD(P)H NITROREDUCTASE"/>
    <property type="match status" value="1"/>
</dbReference>
<dbReference type="Proteomes" id="UP000006851">
    <property type="component" value="Chromosome"/>
</dbReference>
<comment type="similarity">
    <text evidence="2">Belongs to the nitroreductase family.</text>
</comment>
<evidence type="ECO:0000313" key="10">
    <source>
        <dbReference type="Proteomes" id="UP000006851"/>
    </source>
</evidence>
<keyword evidence="4" id="KW-0288">FMN</keyword>
<evidence type="ECO:0000256" key="6">
    <source>
        <dbReference type="ARBA" id="ARBA00023002"/>
    </source>
</evidence>
<keyword evidence="3" id="KW-0285">Flavoprotein</keyword>
<evidence type="ECO:0000313" key="9">
    <source>
        <dbReference type="EMBL" id="AEB06204.1"/>
    </source>
</evidence>
<dbReference type="InterPro" id="IPR033878">
    <property type="entry name" value="NfsB-like"/>
</dbReference>
<keyword evidence="6" id="KW-0560">Oxidoreductase</keyword>
<evidence type="ECO:0000256" key="1">
    <source>
        <dbReference type="ARBA" id="ARBA00001917"/>
    </source>
</evidence>
<evidence type="ECO:0000256" key="2">
    <source>
        <dbReference type="ARBA" id="ARBA00007118"/>
    </source>
</evidence>
<dbReference type="InterPro" id="IPR000415">
    <property type="entry name" value="Nitroreductase-like"/>
</dbReference>
<dbReference type="KEGG" id="cgo:Corgl_0076"/>
<keyword evidence="5" id="KW-0521">NADP</keyword>
<name>F2N9U9_CORGP</name>
<keyword evidence="10" id="KW-1185">Reference proteome</keyword>
<dbReference type="eggNOG" id="COG0778">
    <property type="taxonomic scope" value="Bacteria"/>
</dbReference>
<dbReference type="Pfam" id="PF00881">
    <property type="entry name" value="Nitroreductase"/>
    <property type="match status" value="1"/>
</dbReference>
<dbReference type="InterPro" id="IPR029479">
    <property type="entry name" value="Nitroreductase"/>
</dbReference>
<protein>
    <submittedName>
        <fullName evidence="9">Nitroreductase</fullName>
    </submittedName>
</protein>